<feature type="transmembrane region" description="Helical" evidence="11">
    <location>
        <begin position="329"/>
        <end position="348"/>
    </location>
</feature>
<evidence type="ECO:0000256" key="8">
    <source>
        <dbReference type="ARBA" id="ARBA00022989"/>
    </source>
</evidence>
<evidence type="ECO:0000256" key="7">
    <source>
        <dbReference type="ARBA" id="ARBA00022968"/>
    </source>
</evidence>
<evidence type="ECO:0000313" key="13">
    <source>
        <dbReference type="EMBL" id="GBG30715.1"/>
    </source>
</evidence>
<evidence type="ECO:0000259" key="12">
    <source>
        <dbReference type="Pfam" id="PF03151"/>
    </source>
</evidence>
<name>A0A2R5GJC2_9STRA</name>
<proteinExistence type="inferred from homology"/>
<dbReference type="AlphaFoldDB" id="A0A2R5GJC2"/>
<evidence type="ECO:0000256" key="1">
    <source>
        <dbReference type="ARBA" id="ARBA00004141"/>
    </source>
</evidence>
<feature type="transmembrane region" description="Helical" evidence="11">
    <location>
        <begin position="475"/>
        <end position="496"/>
    </location>
</feature>
<feature type="transmembrane region" description="Helical" evidence="11">
    <location>
        <begin position="260"/>
        <end position="280"/>
    </location>
</feature>
<evidence type="ECO:0000256" key="3">
    <source>
        <dbReference type="ARBA" id="ARBA00008661"/>
    </source>
</evidence>
<sequence length="537" mass="60930">MLEESHEHADLIVQTVPSGYRNFLSRFFFQMEWILERYDADYILRLDDDGFLCVEQLFSLLEVFPRERFFYGKYFCAREKRVADENIMLFSQDVVKNLTLMRPLLRVNAGATFAAHFGMWQHFLDVDVFDDQMRIDSQVNGPRTKYMHTKPTPGEEFIYAANSTYGEFCDKFVWAHHVPDPLVIRRGPGAAAGLGVFDGGKRAKPDVQSSGLRQRQRSGSNAKTKYSLVTMGLLSAVFLFSGPMLIMSNKFILRTLEFEFPLTLTLMTLVFCSIVTWIFVHARGTKLRHEQMITREFYMYRICPIGVLSAGTIVLGMTSYLFLTVAFVQMLKAFTPVMTLGGLVLFRLTNPSRKVVASVLVICIGTAIAGAGELNFSIVGMACMLLAQTCEALKLIYTQVVLQNLRFDLAETLYYITPTSAVFVFFFALFLEFPYMTADHWAIVFEHQQSFFMSCICAIATNVINTFVIQFSNALVLKLVATARNAVLVLVNAMFFGEIVTTQQYVGYFVSLGGFVAYNYINYKDAQQRKQQASSSK</sequence>
<feature type="transmembrane region" description="Helical" evidence="11">
    <location>
        <begin position="226"/>
        <end position="248"/>
    </location>
</feature>
<dbReference type="Pfam" id="PF03151">
    <property type="entry name" value="TPT"/>
    <property type="match status" value="1"/>
</dbReference>
<evidence type="ECO:0000256" key="9">
    <source>
        <dbReference type="ARBA" id="ARBA00023034"/>
    </source>
</evidence>
<dbReference type="OrthoDB" id="6418713at2759"/>
<feature type="transmembrane region" description="Helical" evidence="11">
    <location>
        <begin position="502"/>
        <end position="521"/>
    </location>
</feature>
<keyword evidence="14" id="KW-1185">Reference proteome</keyword>
<evidence type="ECO:0000313" key="14">
    <source>
        <dbReference type="Proteomes" id="UP000241890"/>
    </source>
</evidence>
<dbReference type="SUPFAM" id="SSF103481">
    <property type="entry name" value="Multidrug resistance efflux transporter EmrE"/>
    <property type="match status" value="1"/>
</dbReference>
<dbReference type="InterPro" id="IPR050186">
    <property type="entry name" value="TPT_transporter"/>
</dbReference>
<comment type="subcellular location">
    <subcellularLocation>
        <location evidence="2">Golgi apparatus membrane</location>
        <topology evidence="2">Single-pass type II membrane protein</topology>
    </subcellularLocation>
    <subcellularLocation>
        <location evidence="1">Membrane</location>
        <topology evidence="1">Multi-pass membrane protein</topology>
    </subcellularLocation>
</comment>
<organism evidence="13 14">
    <name type="scientific">Hondaea fermentalgiana</name>
    <dbReference type="NCBI Taxonomy" id="2315210"/>
    <lineage>
        <taxon>Eukaryota</taxon>
        <taxon>Sar</taxon>
        <taxon>Stramenopiles</taxon>
        <taxon>Bigyra</taxon>
        <taxon>Labyrinthulomycetes</taxon>
        <taxon>Thraustochytrida</taxon>
        <taxon>Thraustochytriidae</taxon>
        <taxon>Hondaea</taxon>
    </lineage>
</organism>
<dbReference type="PANTHER" id="PTHR11132">
    <property type="entry name" value="SOLUTE CARRIER FAMILY 35"/>
    <property type="match status" value="1"/>
</dbReference>
<dbReference type="InterPro" id="IPR004853">
    <property type="entry name" value="Sugar_P_trans_dom"/>
</dbReference>
<evidence type="ECO:0000256" key="11">
    <source>
        <dbReference type="SAM" id="Phobius"/>
    </source>
</evidence>
<feature type="transmembrane region" description="Helical" evidence="11">
    <location>
        <begin position="451"/>
        <end position="468"/>
    </location>
</feature>
<comment type="caution">
    <text evidence="13">The sequence shown here is derived from an EMBL/GenBank/DDBJ whole genome shotgun (WGS) entry which is preliminary data.</text>
</comment>
<keyword evidence="5" id="KW-0808">Transferase</keyword>
<dbReference type="InterPro" id="IPR037185">
    <property type="entry name" value="EmrE-like"/>
</dbReference>
<dbReference type="InParanoid" id="A0A2R5GJC2"/>
<gene>
    <name evidence="13" type="ORF">FCC1311_069352</name>
</gene>
<evidence type="ECO:0000256" key="10">
    <source>
        <dbReference type="ARBA" id="ARBA00023136"/>
    </source>
</evidence>
<feature type="transmembrane region" description="Helical" evidence="11">
    <location>
        <begin position="378"/>
        <end position="400"/>
    </location>
</feature>
<dbReference type="GO" id="GO:0016758">
    <property type="term" value="F:hexosyltransferase activity"/>
    <property type="evidence" value="ECO:0007669"/>
    <property type="project" value="InterPro"/>
</dbReference>
<dbReference type="InterPro" id="IPR002659">
    <property type="entry name" value="Glyco_trans_31"/>
</dbReference>
<evidence type="ECO:0000256" key="5">
    <source>
        <dbReference type="ARBA" id="ARBA00022679"/>
    </source>
</evidence>
<keyword evidence="4" id="KW-0328">Glycosyltransferase</keyword>
<dbReference type="EMBL" id="BEYU01000082">
    <property type="protein sequence ID" value="GBG30715.1"/>
    <property type="molecule type" value="Genomic_DNA"/>
</dbReference>
<evidence type="ECO:0000256" key="2">
    <source>
        <dbReference type="ARBA" id="ARBA00004323"/>
    </source>
</evidence>
<reference evidence="13 14" key="1">
    <citation type="submission" date="2017-12" db="EMBL/GenBank/DDBJ databases">
        <title>Sequencing, de novo assembly and annotation of complete genome of a new Thraustochytrid species, strain FCC1311.</title>
        <authorList>
            <person name="Sedici K."/>
            <person name="Godart F."/>
            <person name="Aiese Cigliano R."/>
            <person name="Sanseverino W."/>
            <person name="Barakat M."/>
            <person name="Ortet P."/>
            <person name="Marechal E."/>
            <person name="Cagnac O."/>
            <person name="Amato A."/>
        </authorList>
    </citation>
    <scope>NUCLEOTIDE SEQUENCE [LARGE SCALE GENOMIC DNA]</scope>
</reference>
<accession>A0A2R5GJC2</accession>
<feature type="domain" description="Sugar phosphate transporter" evidence="12">
    <location>
        <begin position="237"/>
        <end position="519"/>
    </location>
</feature>
<keyword evidence="6 11" id="KW-0812">Transmembrane</keyword>
<feature type="transmembrane region" description="Helical" evidence="11">
    <location>
        <begin position="355"/>
        <end position="372"/>
    </location>
</feature>
<dbReference type="Pfam" id="PF01762">
    <property type="entry name" value="Galactosyl_T"/>
    <property type="match status" value="1"/>
</dbReference>
<keyword evidence="7" id="KW-0735">Signal-anchor</keyword>
<feature type="transmembrane region" description="Helical" evidence="11">
    <location>
        <begin position="412"/>
        <end position="431"/>
    </location>
</feature>
<keyword evidence="10 11" id="KW-0472">Membrane</keyword>
<dbReference type="Proteomes" id="UP000241890">
    <property type="component" value="Unassembled WGS sequence"/>
</dbReference>
<comment type="similarity">
    <text evidence="3">Belongs to the glycosyltransferase 31 family.</text>
</comment>
<dbReference type="GO" id="GO:0000139">
    <property type="term" value="C:Golgi membrane"/>
    <property type="evidence" value="ECO:0007669"/>
    <property type="project" value="UniProtKB-SubCell"/>
</dbReference>
<feature type="transmembrane region" description="Helical" evidence="11">
    <location>
        <begin position="301"/>
        <end position="323"/>
    </location>
</feature>
<evidence type="ECO:0000256" key="6">
    <source>
        <dbReference type="ARBA" id="ARBA00022692"/>
    </source>
</evidence>
<protein>
    <submittedName>
        <fullName evidence="13">UDP-galactose transporter 1</fullName>
    </submittedName>
</protein>
<evidence type="ECO:0000256" key="4">
    <source>
        <dbReference type="ARBA" id="ARBA00022676"/>
    </source>
</evidence>
<keyword evidence="9" id="KW-0333">Golgi apparatus</keyword>
<keyword evidence="8 11" id="KW-1133">Transmembrane helix</keyword>